<dbReference type="Proteomes" id="UP000000450">
    <property type="component" value="Chromosome"/>
</dbReference>
<protein>
    <recommendedName>
        <fullName evidence="4">Transmembrane protein</fullName>
    </recommendedName>
</protein>
<dbReference type="RefSeq" id="WP_011806756.1">
    <property type="nucleotide sequence ID" value="NC_011992.1"/>
</dbReference>
<organism evidence="2 3">
    <name type="scientific">Acidovorax ebreus (strain TPSY)</name>
    <name type="common">Diaphorobacter sp. (strain TPSY)</name>
    <dbReference type="NCBI Taxonomy" id="535289"/>
    <lineage>
        <taxon>Bacteria</taxon>
        <taxon>Pseudomonadati</taxon>
        <taxon>Pseudomonadota</taxon>
        <taxon>Betaproteobacteria</taxon>
        <taxon>Burkholderiales</taxon>
        <taxon>Comamonadaceae</taxon>
        <taxon>Diaphorobacter</taxon>
    </lineage>
</organism>
<dbReference type="AlphaFoldDB" id="A0A9J9UBQ2"/>
<accession>A0A9J9UBQ2</accession>
<feature type="transmembrane region" description="Helical" evidence="1">
    <location>
        <begin position="33"/>
        <end position="54"/>
    </location>
</feature>
<keyword evidence="1" id="KW-0812">Transmembrane</keyword>
<evidence type="ECO:0000256" key="1">
    <source>
        <dbReference type="SAM" id="Phobius"/>
    </source>
</evidence>
<evidence type="ECO:0000313" key="2">
    <source>
        <dbReference type="EMBL" id="ACM34405.1"/>
    </source>
</evidence>
<keyword evidence="1" id="KW-1133">Transmembrane helix</keyword>
<keyword evidence="3" id="KW-1185">Reference proteome</keyword>
<evidence type="ECO:0008006" key="4">
    <source>
        <dbReference type="Google" id="ProtNLM"/>
    </source>
</evidence>
<gene>
    <name evidence="2" type="ordered locus">Dtpsy_2972</name>
</gene>
<dbReference type="KEGG" id="dia:Dtpsy_2972"/>
<dbReference type="EMBL" id="CP001392">
    <property type="protein sequence ID" value="ACM34405.1"/>
    <property type="molecule type" value="Genomic_DNA"/>
</dbReference>
<evidence type="ECO:0000313" key="3">
    <source>
        <dbReference type="Proteomes" id="UP000000450"/>
    </source>
</evidence>
<name>A0A9J9UBQ2_ACIET</name>
<reference evidence="2 3" key="1">
    <citation type="journal article" date="2010" name="J. Bacteriol.">
        <title>Completed genome sequence of the anaerobic iron-oxidizing bacterium Acidovorax ebreus strain TPSY.</title>
        <authorList>
            <person name="Byrne-Bailey K.G."/>
            <person name="Weber K.A."/>
            <person name="Chair A.H."/>
            <person name="Bose S."/>
            <person name="Knox T."/>
            <person name="Spanbauer T.L."/>
            <person name="Chertkov O."/>
            <person name="Coates J.D."/>
        </authorList>
    </citation>
    <scope>NUCLEOTIDE SEQUENCE [LARGE SCALE GENOMIC DNA]</scope>
    <source>
        <strain evidence="2 3">TPSY</strain>
    </source>
</reference>
<sequence>MLIFRWAVLLLLLAAGVSFAFFAATGQQRYKRFGLVIVKWTVIAASMFFLVLILERLL</sequence>
<dbReference type="GeneID" id="84684289"/>
<keyword evidence="1" id="KW-0472">Membrane</keyword>
<proteinExistence type="predicted"/>